<keyword evidence="2" id="KW-1185">Reference proteome</keyword>
<evidence type="ECO:0000313" key="1">
    <source>
        <dbReference type="EMBL" id="KAA3480240.1"/>
    </source>
</evidence>
<comment type="caution">
    <text evidence="1">The sequence shown here is derived from an EMBL/GenBank/DDBJ whole genome shotgun (WGS) entry which is preliminary data.</text>
</comment>
<evidence type="ECO:0000313" key="2">
    <source>
        <dbReference type="Proteomes" id="UP000325315"/>
    </source>
</evidence>
<dbReference type="OrthoDB" id="1750914at2759"/>
<dbReference type="EMBL" id="SMMG02000003">
    <property type="protein sequence ID" value="KAA3480240.1"/>
    <property type="molecule type" value="Genomic_DNA"/>
</dbReference>
<accession>A0A5B6WF10</accession>
<gene>
    <name evidence="1" type="ORF">EPI10_020689</name>
</gene>
<proteinExistence type="predicted"/>
<protein>
    <submittedName>
        <fullName evidence="1">Integrase core domain containing protein</fullName>
    </submittedName>
</protein>
<name>A0A5B6WF10_9ROSI</name>
<dbReference type="Proteomes" id="UP000325315">
    <property type="component" value="Unassembled WGS sequence"/>
</dbReference>
<reference evidence="2" key="1">
    <citation type="journal article" date="2019" name="Plant Biotechnol. J.">
        <title>Genome sequencing of the Australian wild diploid species Gossypium australe highlights disease resistance and delayed gland morphogenesis.</title>
        <authorList>
            <person name="Cai Y."/>
            <person name="Cai X."/>
            <person name="Wang Q."/>
            <person name="Wang P."/>
            <person name="Zhang Y."/>
            <person name="Cai C."/>
            <person name="Xu Y."/>
            <person name="Wang K."/>
            <person name="Zhou Z."/>
            <person name="Wang C."/>
            <person name="Geng S."/>
            <person name="Li B."/>
            <person name="Dong Q."/>
            <person name="Hou Y."/>
            <person name="Wang H."/>
            <person name="Ai P."/>
            <person name="Liu Z."/>
            <person name="Yi F."/>
            <person name="Sun M."/>
            <person name="An G."/>
            <person name="Cheng J."/>
            <person name="Zhang Y."/>
            <person name="Shi Q."/>
            <person name="Xie Y."/>
            <person name="Shi X."/>
            <person name="Chang Y."/>
            <person name="Huang F."/>
            <person name="Chen Y."/>
            <person name="Hong S."/>
            <person name="Mi L."/>
            <person name="Sun Q."/>
            <person name="Zhang L."/>
            <person name="Zhou B."/>
            <person name="Peng R."/>
            <person name="Zhang X."/>
            <person name="Liu F."/>
        </authorList>
    </citation>
    <scope>NUCLEOTIDE SEQUENCE [LARGE SCALE GENOMIC DNA]</scope>
    <source>
        <strain evidence="2">cv. PA1801</strain>
    </source>
</reference>
<sequence>MESYSKEDPLENALEFEPFEDKKGNQGLALMEANLRSNIQPLRVGSLRITQPKLSIEESPKLELKAHLSHLKYVYLGNSSTFPVIVSIDLTEYQDEQLIVVLKKFKKEIGWKIADIRRYKSFLLYA</sequence>
<organism evidence="1 2">
    <name type="scientific">Gossypium australe</name>
    <dbReference type="NCBI Taxonomy" id="47621"/>
    <lineage>
        <taxon>Eukaryota</taxon>
        <taxon>Viridiplantae</taxon>
        <taxon>Streptophyta</taxon>
        <taxon>Embryophyta</taxon>
        <taxon>Tracheophyta</taxon>
        <taxon>Spermatophyta</taxon>
        <taxon>Magnoliopsida</taxon>
        <taxon>eudicotyledons</taxon>
        <taxon>Gunneridae</taxon>
        <taxon>Pentapetalae</taxon>
        <taxon>rosids</taxon>
        <taxon>malvids</taxon>
        <taxon>Malvales</taxon>
        <taxon>Malvaceae</taxon>
        <taxon>Malvoideae</taxon>
        <taxon>Gossypium</taxon>
    </lineage>
</organism>
<dbReference type="AlphaFoldDB" id="A0A5B6WF10"/>